<dbReference type="Proteomes" id="UP000251960">
    <property type="component" value="Chromosome 4"/>
</dbReference>
<sequence>MPEPQAILPLRALPPDAPLPFPVPAPFHPQAPGPGGTAPATPPNPTPPQPLTPAAPPSSSSTRPPHPWEISARAWLESFPDGRPPTEPEVDAYIDVHRPELPSLPRSQLHQRLLALRGDQVLDADQSAFPYRFQRTDLWKPVYQWLESLELDSLVATQQISDWLTSNPKIMDRMVEKHSKYHLIHYTQRMHLKMLKKKGKLPKTLQLSAARATVRPIAAPFTPEENIVPLQKTITPVTGLLSMYYIFYRSATSVVHESKMTFWKLQVDFPVPVQGDNRAVPQADFPVPVQGDNRAVPQADFKVEMQLLGTRRRHCPKRKKLCSNTNCILTDLQNQLTAVLLKQCRTVAIKETDSSYVESPNPETNMSIQGTTTANASAPSEAKNVFINEQSVPAGATESEPGHKRKRNPIIVTPAWCYSEASAGTLQNEINPSSNSDVSRNFNIWRGHANPLVSHRDTKKNILFCLEGRETGVSCSQAASYGGYAGRNCERWTPFLEGTFVCSFFLKRWNSPAFQFEGPAVHVVRKSYLSWCPTSCAYTSSAPSAQPHGRQGIRKVLDVKFHPEGLPQLVSSSNEAPNELLLFNLLSGRAIQLRGHNTKKNHNDLHVGMEGGPGPCGNTGMILSSTVQLPISLLLSPMLERRPGVGARLVLKASSSSWRRMWMISTYCSQIQSIAFAVKGASVVSCASNLLKVWDCITGSCLYTLGGDDQNSVGHTQKINAMAVNKWQSCLVVTSGAKGDGKLLLWNALRGELASDLNSNLRSQDMIYPSVDTMEFYSENHLACGSDCDYGGSAVVQLWDIDSPESYLSFSASDSYITSLKVNPAGNTLITGSGDGTIGLFDIRTCSAISHLSVGSSCEVTSVSFSNCGTYFSASSTSNNTLVWDTRLVPINQSKDVLRSRDMRFFRPLHCFSHGSQMPTAEYTSQLPGHVDEGDQGVNATQWLHNEPVLVTVSGDGSVGMWDVTLGQPCVRHIVAHTRCANAVAVAPNDKYLCTGGSDQKVVSCLFVLLVSYVAYVMSYWKRFYIITEVGVHILIGVFHILCKEMIDMLPEIIELFR</sequence>
<dbReference type="EMBL" id="NCVQ01000005">
    <property type="protein sequence ID" value="PWZ27046.1"/>
    <property type="molecule type" value="Genomic_DNA"/>
</dbReference>
<dbReference type="SUPFAM" id="SSF50978">
    <property type="entry name" value="WD40 repeat-like"/>
    <property type="match status" value="1"/>
</dbReference>
<evidence type="ECO:0000256" key="1">
    <source>
        <dbReference type="ARBA" id="ARBA00022574"/>
    </source>
</evidence>
<keyword evidence="2" id="KW-0677">Repeat</keyword>
<dbReference type="PROSITE" id="PS50082">
    <property type="entry name" value="WD_REPEATS_2"/>
    <property type="match status" value="2"/>
</dbReference>
<protein>
    <submittedName>
        <fullName evidence="5">Putative WD repeat-containing protein alr2800</fullName>
    </submittedName>
</protein>
<reference evidence="5" key="1">
    <citation type="journal article" date="2018" name="Nat. Genet.">
        <title>Extensive intraspecific gene order and gene structural variations between Mo17 and other maize genomes.</title>
        <authorList>
            <person name="Sun S."/>
            <person name="Zhou Y."/>
            <person name="Chen J."/>
            <person name="Shi J."/>
            <person name="Zhao H."/>
            <person name="Zhao H."/>
            <person name="Song W."/>
            <person name="Zhang M."/>
            <person name="Cui Y."/>
            <person name="Dong X."/>
            <person name="Liu H."/>
            <person name="Ma X."/>
            <person name="Jiao Y."/>
            <person name="Wang B."/>
            <person name="Wei X."/>
            <person name="Stein J.C."/>
            <person name="Glaubitz J.C."/>
            <person name="Lu F."/>
            <person name="Yu G."/>
            <person name="Liang C."/>
            <person name="Fengler K."/>
            <person name="Li B."/>
            <person name="Rafalski A."/>
            <person name="Schnable P.S."/>
            <person name="Ware D.H."/>
            <person name="Buckler E.S."/>
            <person name="Lai J."/>
        </authorList>
    </citation>
    <scope>NUCLEOTIDE SEQUENCE [LARGE SCALE GENOMIC DNA]</scope>
    <source>
        <tissue evidence="5">Seedling</tissue>
    </source>
</reference>
<accession>A0A3L6F1Q4</accession>
<dbReference type="InterPro" id="IPR036322">
    <property type="entry name" value="WD40_repeat_dom_sf"/>
</dbReference>
<evidence type="ECO:0000256" key="4">
    <source>
        <dbReference type="SAM" id="MobiDB-lite"/>
    </source>
</evidence>
<dbReference type="InterPro" id="IPR019775">
    <property type="entry name" value="WD40_repeat_CS"/>
</dbReference>
<proteinExistence type="predicted"/>
<dbReference type="InterPro" id="IPR015943">
    <property type="entry name" value="WD40/YVTN_repeat-like_dom_sf"/>
</dbReference>
<evidence type="ECO:0000256" key="3">
    <source>
        <dbReference type="PROSITE-ProRule" id="PRU00221"/>
    </source>
</evidence>
<evidence type="ECO:0000256" key="2">
    <source>
        <dbReference type="ARBA" id="ARBA00022737"/>
    </source>
</evidence>
<dbReference type="ExpressionAtlas" id="A0A3L6F1Q4">
    <property type="expression patterns" value="baseline and differential"/>
</dbReference>
<dbReference type="PANTHER" id="PTHR14604">
    <property type="entry name" value="WD40 REPEAT PF20"/>
    <property type="match status" value="1"/>
</dbReference>
<dbReference type="SMART" id="SM00320">
    <property type="entry name" value="WD40"/>
    <property type="match status" value="6"/>
</dbReference>
<dbReference type="InterPro" id="IPR050995">
    <property type="entry name" value="WD-F-box_domain-protein"/>
</dbReference>
<feature type="compositionally biased region" description="Pro residues" evidence="4">
    <location>
        <begin position="15"/>
        <end position="32"/>
    </location>
</feature>
<gene>
    <name evidence="5" type="primary">alr2800</name>
    <name evidence="5" type="ORF">Zm00014a_018216</name>
</gene>
<organism evidence="5">
    <name type="scientific">Zea mays</name>
    <name type="common">Maize</name>
    <dbReference type="NCBI Taxonomy" id="4577"/>
    <lineage>
        <taxon>Eukaryota</taxon>
        <taxon>Viridiplantae</taxon>
        <taxon>Streptophyta</taxon>
        <taxon>Embryophyta</taxon>
        <taxon>Tracheophyta</taxon>
        <taxon>Spermatophyta</taxon>
        <taxon>Magnoliopsida</taxon>
        <taxon>Liliopsida</taxon>
        <taxon>Poales</taxon>
        <taxon>Poaceae</taxon>
        <taxon>PACMAD clade</taxon>
        <taxon>Panicoideae</taxon>
        <taxon>Andropogonodae</taxon>
        <taxon>Andropogoneae</taxon>
        <taxon>Tripsacinae</taxon>
        <taxon>Zea</taxon>
    </lineage>
</organism>
<feature type="compositionally biased region" description="Pro residues" evidence="4">
    <location>
        <begin position="40"/>
        <end position="56"/>
    </location>
</feature>
<feature type="repeat" description="WD" evidence="3">
    <location>
        <begin position="931"/>
        <end position="964"/>
    </location>
</feature>
<dbReference type="PANTHER" id="PTHR14604:SF7">
    <property type="match status" value="1"/>
</dbReference>
<dbReference type="PROSITE" id="PS50294">
    <property type="entry name" value="WD_REPEATS_REGION"/>
    <property type="match status" value="1"/>
</dbReference>
<dbReference type="AlphaFoldDB" id="A0A3L6F1Q4"/>
<dbReference type="Gene3D" id="2.130.10.10">
    <property type="entry name" value="YVTN repeat-like/Quinoprotein amine dehydrogenase"/>
    <property type="match status" value="1"/>
</dbReference>
<feature type="repeat" description="WD" evidence="3">
    <location>
        <begin position="810"/>
        <end position="851"/>
    </location>
</feature>
<dbReference type="PROSITE" id="PS00678">
    <property type="entry name" value="WD_REPEATS_1"/>
    <property type="match status" value="1"/>
</dbReference>
<evidence type="ECO:0000313" key="5">
    <source>
        <dbReference type="EMBL" id="PWZ27046.1"/>
    </source>
</evidence>
<dbReference type="InterPro" id="IPR001680">
    <property type="entry name" value="WD40_rpt"/>
</dbReference>
<dbReference type="Pfam" id="PF00400">
    <property type="entry name" value="WD40"/>
    <property type="match status" value="4"/>
</dbReference>
<feature type="region of interest" description="Disordered" evidence="4">
    <location>
        <begin position="1"/>
        <end position="67"/>
    </location>
</feature>
<keyword evidence="1 3" id="KW-0853">WD repeat</keyword>
<name>A0A3L6F1Q4_MAIZE</name>
<comment type="caution">
    <text evidence="5">The sequence shown here is derived from an EMBL/GenBank/DDBJ whole genome shotgun (WGS) entry which is preliminary data.</text>
</comment>